<protein>
    <submittedName>
        <fullName evidence="8">CDP-glycerol glycerophosphotransferase family protein</fullName>
    </submittedName>
</protein>
<dbReference type="Gene3D" id="3.40.50.12580">
    <property type="match status" value="1"/>
</dbReference>
<evidence type="ECO:0000256" key="7">
    <source>
        <dbReference type="SAM" id="Phobius"/>
    </source>
</evidence>
<dbReference type="InterPro" id="IPR043148">
    <property type="entry name" value="TagF_C"/>
</dbReference>
<keyword evidence="7" id="KW-0812">Transmembrane</keyword>
<feature type="transmembrane region" description="Helical" evidence="7">
    <location>
        <begin position="6"/>
        <end position="24"/>
    </location>
</feature>
<name>A0ABV3Q4S1_9BACL</name>
<accession>A0ABV3Q4S1</accession>
<organism evidence="8 9">
    <name type="scientific">Jeotgalibacillus marinus</name>
    <dbReference type="NCBI Taxonomy" id="86667"/>
    <lineage>
        <taxon>Bacteria</taxon>
        <taxon>Bacillati</taxon>
        <taxon>Bacillota</taxon>
        <taxon>Bacilli</taxon>
        <taxon>Bacillales</taxon>
        <taxon>Caryophanaceae</taxon>
        <taxon>Jeotgalibacillus</taxon>
    </lineage>
</organism>
<evidence type="ECO:0000256" key="3">
    <source>
        <dbReference type="ARBA" id="ARBA00022475"/>
    </source>
</evidence>
<keyword evidence="6 7" id="KW-0472">Membrane</keyword>
<dbReference type="Gene3D" id="3.40.50.11820">
    <property type="match status" value="1"/>
</dbReference>
<evidence type="ECO:0000256" key="1">
    <source>
        <dbReference type="ARBA" id="ARBA00004202"/>
    </source>
</evidence>
<comment type="caution">
    <text evidence="8">The sequence shown here is derived from an EMBL/GenBank/DDBJ whole genome shotgun (WGS) entry which is preliminary data.</text>
</comment>
<proteinExistence type="inferred from homology"/>
<dbReference type="PANTHER" id="PTHR37316">
    <property type="entry name" value="TEICHOIC ACID GLYCEROL-PHOSPHATE PRIMASE"/>
    <property type="match status" value="1"/>
</dbReference>
<evidence type="ECO:0000256" key="2">
    <source>
        <dbReference type="ARBA" id="ARBA00010488"/>
    </source>
</evidence>
<sequence length="390" mass="46253">MINDVIKTIYLFVFKFVFTVYNFLPLQRKIVMYVTFRQNAYYITKELQKRNDSMQVILICNKASFKRLQHFKDNRIQLISLEDKRQFFKRIYHLATSKIVIVDNYFPFLAVTNFNEKAECIQIWHAAGAIKSFGLEANNTFTRSKNSIKRFHHVYRRFDKILVGSDEMASVFKRAFGLKKDVFLRTGIPRTDLFYSAVEKEEIRASFFRKYPQSIDKKIILYAPTFRDHSDHKINLDIPFIQRELGDEYLFIIKCHPVTKQSVILPDQSNNSFLVIDGTYDVNELLQVADTLITDYSSIPFEYCLLEKPMIFFAYDLDEYKKERGIWTNYEELVPGPVVVDTESLIIKIKEIEHTYSSDRINQFSETWNKYSKGKSAENFVNYLMKKLRY</sequence>
<dbReference type="PANTHER" id="PTHR37316:SF1">
    <property type="entry name" value="TEICHOIC ACID GLYCEROL-PHOSPHATE PRIMASE"/>
    <property type="match status" value="1"/>
</dbReference>
<dbReference type="InterPro" id="IPR007554">
    <property type="entry name" value="Glycerophosphate_synth"/>
</dbReference>
<comment type="subcellular location">
    <subcellularLocation>
        <location evidence="1">Cell membrane</location>
        <topology evidence="1">Peripheral membrane protein</topology>
    </subcellularLocation>
</comment>
<keyword evidence="9" id="KW-1185">Reference proteome</keyword>
<reference evidence="8 9" key="1">
    <citation type="journal article" date="1979" name="Int. J. Syst. Evol. Microbiol.">
        <title>Bacillus globisporus subsp. marinus subsp. nov.</title>
        <authorList>
            <person name="Liu H."/>
        </authorList>
    </citation>
    <scope>NUCLEOTIDE SEQUENCE [LARGE SCALE GENOMIC DNA]</scope>
    <source>
        <strain evidence="8 9">DSM 1297</strain>
    </source>
</reference>
<dbReference type="Pfam" id="PF04464">
    <property type="entry name" value="Glyphos_transf"/>
    <property type="match status" value="1"/>
</dbReference>
<dbReference type="InterPro" id="IPR043149">
    <property type="entry name" value="TagF_N"/>
</dbReference>
<dbReference type="RefSeq" id="WP_367779777.1">
    <property type="nucleotide sequence ID" value="NZ_JBFMIA010000009.1"/>
</dbReference>
<gene>
    <name evidence="8" type="ORF">AB1471_10810</name>
</gene>
<keyword evidence="5" id="KW-0777">Teichoic acid biosynthesis</keyword>
<evidence type="ECO:0000313" key="8">
    <source>
        <dbReference type="EMBL" id="MEW9502284.1"/>
    </source>
</evidence>
<keyword evidence="7" id="KW-1133">Transmembrane helix</keyword>
<keyword evidence="3" id="KW-1003">Cell membrane</keyword>
<evidence type="ECO:0000256" key="6">
    <source>
        <dbReference type="ARBA" id="ARBA00023136"/>
    </source>
</evidence>
<comment type="similarity">
    <text evidence="2">Belongs to the CDP-glycerol glycerophosphotransferase family.</text>
</comment>
<dbReference type="EMBL" id="JBFMIA010000009">
    <property type="protein sequence ID" value="MEW9502284.1"/>
    <property type="molecule type" value="Genomic_DNA"/>
</dbReference>
<keyword evidence="4" id="KW-0808">Transferase</keyword>
<dbReference type="Proteomes" id="UP001556040">
    <property type="component" value="Unassembled WGS sequence"/>
</dbReference>
<evidence type="ECO:0000313" key="9">
    <source>
        <dbReference type="Proteomes" id="UP001556040"/>
    </source>
</evidence>
<evidence type="ECO:0000256" key="4">
    <source>
        <dbReference type="ARBA" id="ARBA00022679"/>
    </source>
</evidence>
<dbReference type="InterPro" id="IPR051612">
    <property type="entry name" value="Teichoic_Acid_Biosynth"/>
</dbReference>
<dbReference type="SUPFAM" id="SSF53756">
    <property type="entry name" value="UDP-Glycosyltransferase/glycogen phosphorylase"/>
    <property type="match status" value="1"/>
</dbReference>
<evidence type="ECO:0000256" key="5">
    <source>
        <dbReference type="ARBA" id="ARBA00022944"/>
    </source>
</evidence>